<dbReference type="RefSeq" id="WP_015895382.1">
    <property type="nucleotide sequence ID" value="NC_012489.1"/>
</dbReference>
<reference evidence="2" key="1">
    <citation type="submission" date="2006-03" db="EMBL/GenBank/DDBJ databases">
        <title>Complete genome sequence of Gemmatimonas aurantiaca T-27 that represents a novel phylum Gemmatimonadetes.</title>
        <authorList>
            <person name="Takasaki K."/>
            <person name="Ichikawa N."/>
            <person name="Miura H."/>
            <person name="Matsushita S."/>
            <person name="Watanabe Y."/>
            <person name="Oguchi A."/>
            <person name="Ankai A."/>
            <person name="Yashiro I."/>
            <person name="Takahashi M."/>
            <person name="Terui Y."/>
            <person name="Fukui S."/>
            <person name="Yokoyama H."/>
            <person name="Tanikawa S."/>
            <person name="Hanada S."/>
            <person name="Kamagata Y."/>
            <person name="Fujita N."/>
        </authorList>
    </citation>
    <scope>NUCLEOTIDE SEQUENCE [LARGE SCALE GENOMIC DNA]</scope>
    <source>
        <strain evidence="2">T-27 / DSM 14586 / JCM 11422 / NBRC 100505</strain>
    </source>
</reference>
<dbReference type="eggNOG" id="ENOG5034BEA">
    <property type="taxonomic scope" value="Bacteria"/>
</dbReference>
<sequence length="754" mass="81771">MPTTNRSYYIGRVKRAPHRGDAYLYASIEPLVESDPTGSQWLGPLRNSVSSFPKRGLVHWNKAPFQLQLGSLWQFTIDEHPSAVRSDQLEHFQLEDPQEPIEVLDLRGWSDEERLRSAITSDGIPLSPPPLARRVLLWLASDVYVGPLLLKPATAPGFWVLDRPDAHIDAARMPVCRLSASDINRVPLEGERWFVSPRLELGRSAGIQNWTSDAQVTRSILTRLRKMDPDLVRAIGVTESVFREYLDHVEGGRMGSADPAVERARADRLRGVRDAIQRDEVLLTEAVEALLGTEAVRTEVQSQAHAKIDGEVHSRRAEIDAALSDSTKELARVQDILNAKRTEVAALDAALLEKRGELEAKVASFDQEVSARLEEIARRPEAIFAETAVMRAVLTPGFARPVGGGNGGVPAYPPARAVSRQVRDFGESTLELGDETDVRRALAVHAGASALSLQAMLSLHAMFVSGAAPVVVGSYAYDLLRAYASAVAGGRLHWIPIGSSTMEPYDLLGRFDGASGRIIPSPSGLLDVARDATQSGRLHVVVLEGFNRAPCEAYLSPILEAAQAGRLGDALRVIPLANPELISGDDPYREVARLVWPSNVLIACLPSDGSVTLPVPPSVWRFVALVDADDRDRTQLPSVPAENGVAPRTEIPPTLWKESVATAQAHAAHDRDEVTTVARALSLSARDARDAVRVREVLCANGLPHGDATSVALVATLIARSGSDAKAIDEGLRTAGVAVPSWQTIRAEAQRLRS</sequence>
<organism evidence="1 2">
    <name type="scientific">Gemmatimonas aurantiaca (strain DSM 14586 / JCM 11422 / NBRC 100505 / T-27)</name>
    <dbReference type="NCBI Taxonomy" id="379066"/>
    <lineage>
        <taxon>Bacteria</taxon>
        <taxon>Pseudomonadati</taxon>
        <taxon>Gemmatimonadota</taxon>
        <taxon>Gemmatimonadia</taxon>
        <taxon>Gemmatimonadales</taxon>
        <taxon>Gemmatimonadaceae</taxon>
        <taxon>Gemmatimonas</taxon>
    </lineage>
</organism>
<keyword evidence="2" id="KW-1185">Reference proteome</keyword>
<name>C1ADN6_GEMAT</name>
<dbReference type="EMBL" id="AP009153">
    <property type="protein sequence ID" value="BAH40613.1"/>
    <property type="molecule type" value="Genomic_DNA"/>
</dbReference>
<accession>C1ADN6</accession>
<proteinExistence type="predicted"/>
<dbReference type="OrthoDB" id="4578336at2"/>
<evidence type="ECO:0000313" key="1">
    <source>
        <dbReference type="EMBL" id="BAH40613.1"/>
    </source>
</evidence>
<dbReference type="KEGG" id="gau:GAU_3571"/>
<gene>
    <name evidence="1" type="ordered locus">GAU_3571</name>
</gene>
<dbReference type="AlphaFoldDB" id="C1ADN6"/>
<dbReference type="HOGENOM" id="CLU_369102_0_0_0"/>
<evidence type="ECO:0000313" key="2">
    <source>
        <dbReference type="Proteomes" id="UP000002209"/>
    </source>
</evidence>
<dbReference type="Proteomes" id="UP000002209">
    <property type="component" value="Chromosome"/>
</dbReference>
<protein>
    <submittedName>
        <fullName evidence="1">Uncharacterized protein</fullName>
    </submittedName>
</protein>
<dbReference type="STRING" id="379066.GAU_3571"/>